<gene>
    <name evidence="1" type="ORF">FZC75_10445</name>
</gene>
<accession>A0A5D4TAY5</accession>
<dbReference type="Proteomes" id="UP000324517">
    <property type="component" value="Unassembled WGS sequence"/>
</dbReference>
<organism evidence="1 2">
    <name type="scientific">Sutcliffiella horikoshii</name>
    <dbReference type="NCBI Taxonomy" id="79883"/>
    <lineage>
        <taxon>Bacteria</taxon>
        <taxon>Bacillati</taxon>
        <taxon>Bacillota</taxon>
        <taxon>Bacilli</taxon>
        <taxon>Bacillales</taxon>
        <taxon>Bacillaceae</taxon>
        <taxon>Sutcliffiella</taxon>
    </lineage>
</organism>
<dbReference type="AlphaFoldDB" id="A0A5D4TAY5"/>
<name>A0A5D4TAY5_9BACI</name>
<reference evidence="1 2" key="1">
    <citation type="submission" date="2019-08" db="EMBL/GenBank/DDBJ databases">
        <title>Bacillus genomes from the desert of Cuatro Cienegas, Coahuila.</title>
        <authorList>
            <person name="Olmedo-Alvarez G."/>
        </authorList>
    </citation>
    <scope>NUCLEOTIDE SEQUENCE [LARGE SCALE GENOMIC DNA]</scope>
    <source>
        <strain evidence="1 2">CH98b_3T</strain>
    </source>
</reference>
<proteinExistence type="predicted"/>
<comment type="caution">
    <text evidence="1">The sequence shown here is derived from an EMBL/GenBank/DDBJ whole genome shotgun (WGS) entry which is preliminary data.</text>
</comment>
<sequence length="112" mass="13245">MGGRKVIDLLNDKEKIAYYKYMAELLRCKNEKQLKTVNHKIADVLINAAYREVEKMEYELNNILLDNGEEVVFVTNYQGSYPPFPNQHYFIEFFKAAGFNCYIVEIVKPKRR</sequence>
<dbReference type="EMBL" id="VTET01000004">
    <property type="protein sequence ID" value="TYS72365.1"/>
    <property type="molecule type" value="Genomic_DNA"/>
</dbReference>
<protein>
    <submittedName>
        <fullName evidence="1">Uncharacterized protein</fullName>
    </submittedName>
</protein>
<dbReference type="RefSeq" id="WP_148979231.1">
    <property type="nucleotide sequence ID" value="NZ_JBNILM010000004.1"/>
</dbReference>
<evidence type="ECO:0000313" key="2">
    <source>
        <dbReference type="Proteomes" id="UP000324517"/>
    </source>
</evidence>
<evidence type="ECO:0000313" key="1">
    <source>
        <dbReference type="EMBL" id="TYS72365.1"/>
    </source>
</evidence>